<evidence type="ECO:0000313" key="1">
    <source>
        <dbReference type="EMBL" id="KRX09747.1"/>
    </source>
</evidence>
<gene>
    <name evidence="1" type="ORF">PPERSA_02619</name>
</gene>
<dbReference type="InParanoid" id="A0A0V0R5I4"/>
<comment type="caution">
    <text evidence="1">The sequence shown here is derived from an EMBL/GenBank/DDBJ whole genome shotgun (WGS) entry which is preliminary data.</text>
</comment>
<organism evidence="1 2">
    <name type="scientific">Pseudocohnilembus persalinus</name>
    <name type="common">Ciliate</name>
    <dbReference type="NCBI Taxonomy" id="266149"/>
    <lineage>
        <taxon>Eukaryota</taxon>
        <taxon>Sar</taxon>
        <taxon>Alveolata</taxon>
        <taxon>Ciliophora</taxon>
        <taxon>Intramacronucleata</taxon>
        <taxon>Oligohymenophorea</taxon>
        <taxon>Scuticociliatia</taxon>
        <taxon>Philasterida</taxon>
        <taxon>Pseudocohnilembidae</taxon>
        <taxon>Pseudocohnilembus</taxon>
    </lineage>
</organism>
<evidence type="ECO:0000313" key="2">
    <source>
        <dbReference type="Proteomes" id="UP000054937"/>
    </source>
</evidence>
<dbReference type="Proteomes" id="UP000054937">
    <property type="component" value="Unassembled WGS sequence"/>
</dbReference>
<name>A0A0V0R5I4_PSEPJ</name>
<dbReference type="FunCoup" id="A0A0V0R5I4">
    <property type="interactions" value="4"/>
</dbReference>
<dbReference type="AlphaFoldDB" id="A0A0V0R5I4"/>
<sequence length="658" mass="77463">MQNTVLDPSLLKTKQQQEREEQEALQMELLRQKFGESKSPNSQAFKETFMQIKQMLVQNEKYQELYERDLDNNQSQSQDLYQSVRRFVLKERIKNHKGSNFKDVIEYTKILQKEKEQKRLKQSEDYNLDQDILIKIQQPYFQSSLNESRGKKKTVIIHPRKQSTQFQQNSNGIQENNQKIEDFGQAKNNINNISFQIVDSLQSPVKSNNGNQSKSLLCNQSDNQLMTNSNSGENKNKNLEHLSFFKRGYVEKQQNQFLINNKNQDLQDPTEKKLKIVNSEKNFNDFSCQNQVQLRKNKSRNTVKFQDSPKISDFHGNFDIIQTLKLGENFNQNPVQINYENQNKFKLRKSQSQHNFISQTLLKKNNTIVMKNGAIINNNCRINSSNNIFKNTEINGKLYEMKQKIIDKQKLKNQKEQTQIGDLKESILFQNNNSIVLHQNSNSEQILNTNHGENKEKEECLKISQFENQSRNNQNLKQSLNQIQDDQIEKKIQKTCDQLEKSKYIEEEQFVQARDYQKKRTFIKNQLSQNYQKQIQNSNNTPKNYAQFVKKQPSSNFKNTYSCNTPKSQELQNKKGQIQVQSQKNLLKIEGLLSEKDKQFQFLTPQKQQEKTRKNSHFFKFCEQKAGQNNQNELLMLRKINTDNSIQSSDLDESSSMK</sequence>
<reference evidence="1 2" key="1">
    <citation type="journal article" date="2015" name="Sci. Rep.">
        <title>Genome of the facultative scuticociliatosis pathogen Pseudocohnilembus persalinus provides insight into its virulence through horizontal gene transfer.</title>
        <authorList>
            <person name="Xiong J."/>
            <person name="Wang G."/>
            <person name="Cheng J."/>
            <person name="Tian M."/>
            <person name="Pan X."/>
            <person name="Warren A."/>
            <person name="Jiang C."/>
            <person name="Yuan D."/>
            <person name="Miao W."/>
        </authorList>
    </citation>
    <scope>NUCLEOTIDE SEQUENCE [LARGE SCALE GENOMIC DNA]</scope>
    <source>
        <strain evidence="1">36N120E</strain>
    </source>
</reference>
<keyword evidence="2" id="KW-1185">Reference proteome</keyword>
<dbReference type="EMBL" id="LDAU01000044">
    <property type="protein sequence ID" value="KRX09747.1"/>
    <property type="molecule type" value="Genomic_DNA"/>
</dbReference>
<proteinExistence type="predicted"/>
<protein>
    <submittedName>
        <fullName evidence="1">Uncharacterized protein</fullName>
    </submittedName>
</protein>
<accession>A0A0V0R5I4</accession>